<dbReference type="InParanoid" id="A0A5E4FQG8"/>
<evidence type="ECO:0000313" key="5">
    <source>
        <dbReference type="EMBL" id="VVA29714.1"/>
    </source>
</evidence>
<protein>
    <submittedName>
        <fullName evidence="5">PREDICTED: U5 small nuclear ribonucleo</fullName>
    </submittedName>
</protein>
<name>A0A5E4FQG8_PRUDU</name>
<keyword evidence="2" id="KW-0378">Hydrolase</keyword>
<evidence type="ECO:0000313" key="6">
    <source>
        <dbReference type="Proteomes" id="UP000327085"/>
    </source>
</evidence>
<dbReference type="EMBL" id="CABIKO010000171">
    <property type="protein sequence ID" value="VVA29714.1"/>
    <property type="molecule type" value="Genomic_DNA"/>
</dbReference>
<gene>
    <name evidence="5" type="ORF">ALMOND_2B023276</name>
</gene>
<reference evidence="6" key="1">
    <citation type="journal article" date="2020" name="Plant J.">
        <title>Transposons played a major role in the diversification between the closely related almond and peach genomes: results from the almond genome sequence.</title>
        <authorList>
            <person name="Alioto T."/>
            <person name="Alexiou K.G."/>
            <person name="Bardil A."/>
            <person name="Barteri F."/>
            <person name="Castanera R."/>
            <person name="Cruz F."/>
            <person name="Dhingra A."/>
            <person name="Duval H."/>
            <person name="Fernandez I Marti A."/>
            <person name="Frias L."/>
            <person name="Galan B."/>
            <person name="Garcia J.L."/>
            <person name="Howad W."/>
            <person name="Gomez-Garrido J."/>
            <person name="Gut M."/>
            <person name="Julca I."/>
            <person name="Morata J."/>
            <person name="Puigdomenech P."/>
            <person name="Ribeca P."/>
            <person name="Rubio Cabetas M.J."/>
            <person name="Vlasova A."/>
            <person name="Wirthensohn M."/>
            <person name="Garcia-Mas J."/>
            <person name="Gabaldon T."/>
            <person name="Casacuberta J.M."/>
            <person name="Arus P."/>
        </authorList>
    </citation>
    <scope>NUCLEOTIDE SEQUENCE [LARGE SCALE GENOMIC DNA]</scope>
    <source>
        <strain evidence="6">cv. Texas</strain>
    </source>
</reference>
<dbReference type="PANTHER" id="PTHR47961">
    <property type="entry name" value="DNA POLYMERASE THETA, PUTATIVE (AFU_ORTHOLOGUE AFUA_1G05260)-RELATED"/>
    <property type="match status" value="1"/>
</dbReference>
<keyword evidence="4" id="KW-0067">ATP-binding</keyword>
<dbReference type="Proteomes" id="UP000327085">
    <property type="component" value="Chromosome 3"/>
</dbReference>
<dbReference type="InterPro" id="IPR027417">
    <property type="entry name" value="P-loop_NTPase"/>
</dbReference>
<dbReference type="AlphaFoldDB" id="A0A5E4FQG8"/>
<evidence type="ECO:0000256" key="2">
    <source>
        <dbReference type="ARBA" id="ARBA00022801"/>
    </source>
</evidence>
<organism evidence="5 6">
    <name type="scientific">Prunus dulcis</name>
    <name type="common">Almond</name>
    <name type="synonym">Amygdalus dulcis</name>
    <dbReference type="NCBI Taxonomy" id="3755"/>
    <lineage>
        <taxon>Eukaryota</taxon>
        <taxon>Viridiplantae</taxon>
        <taxon>Streptophyta</taxon>
        <taxon>Embryophyta</taxon>
        <taxon>Tracheophyta</taxon>
        <taxon>Spermatophyta</taxon>
        <taxon>Magnoliopsida</taxon>
        <taxon>eudicotyledons</taxon>
        <taxon>Gunneridae</taxon>
        <taxon>Pentapetalae</taxon>
        <taxon>rosids</taxon>
        <taxon>fabids</taxon>
        <taxon>Rosales</taxon>
        <taxon>Rosaceae</taxon>
        <taxon>Amygdaloideae</taxon>
        <taxon>Amygdaleae</taxon>
        <taxon>Prunus</taxon>
    </lineage>
</organism>
<sequence length="204" mass="23244">MQAMMKPAYTAIVQHAKNAKPALVYVPTKKHIRLTAENVVTYSYADSGEKPPFLFRPLDVHIESLIGRLNDEILQSTLRGGVGYLHESLTLSDQQIVSWLFEDGWIQVCVVSSSMCWRVLLFAHLGVVMGTQYYDSRENVHTDYHVTELLQMMGHANRPLLDDSGKCVILCHAPRRVFFMLTEFVRVQEMSTITKLSLLIKNMT</sequence>
<evidence type="ECO:0000256" key="1">
    <source>
        <dbReference type="ARBA" id="ARBA00022741"/>
    </source>
</evidence>
<dbReference type="GO" id="GO:0004386">
    <property type="term" value="F:helicase activity"/>
    <property type="evidence" value="ECO:0007669"/>
    <property type="project" value="UniProtKB-KW"/>
</dbReference>
<dbReference type="PANTHER" id="PTHR47961:SF4">
    <property type="entry name" value="ACTIVATING SIGNAL COINTEGRATOR 1 COMPLEX SUBUNIT 3"/>
    <property type="match status" value="1"/>
</dbReference>
<accession>A0A5E4FQG8</accession>
<proteinExistence type="predicted"/>
<dbReference type="InterPro" id="IPR050474">
    <property type="entry name" value="Hel308_SKI2-like"/>
</dbReference>
<keyword evidence="3" id="KW-0347">Helicase</keyword>
<evidence type="ECO:0000256" key="4">
    <source>
        <dbReference type="ARBA" id="ARBA00022840"/>
    </source>
</evidence>
<keyword evidence="1" id="KW-0547">Nucleotide-binding</keyword>
<evidence type="ECO:0000256" key="3">
    <source>
        <dbReference type="ARBA" id="ARBA00022806"/>
    </source>
</evidence>
<dbReference type="Gene3D" id="3.40.50.300">
    <property type="entry name" value="P-loop containing nucleotide triphosphate hydrolases"/>
    <property type="match status" value="1"/>
</dbReference>
<dbReference type="GO" id="GO:0016787">
    <property type="term" value="F:hydrolase activity"/>
    <property type="evidence" value="ECO:0007669"/>
    <property type="project" value="UniProtKB-KW"/>
</dbReference>
<dbReference type="GO" id="GO:0005524">
    <property type="term" value="F:ATP binding"/>
    <property type="evidence" value="ECO:0007669"/>
    <property type="project" value="UniProtKB-KW"/>
</dbReference>
<dbReference type="SUPFAM" id="SSF52540">
    <property type="entry name" value="P-loop containing nucleoside triphosphate hydrolases"/>
    <property type="match status" value="1"/>
</dbReference>
<dbReference type="GO" id="GO:0005634">
    <property type="term" value="C:nucleus"/>
    <property type="evidence" value="ECO:0007669"/>
    <property type="project" value="TreeGrafter"/>
</dbReference>
<dbReference type="Gramene" id="VVA29714">
    <property type="protein sequence ID" value="VVA29714"/>
    <property type="gene ID" value="Prudul26B023276"/>
</dbReference>